<protein>
    <submittedName>
        <fullName evidence="1">Uncharacterized protein</fullName>
    </submittedName>
</protein>
<name>M0KRQ4_9EURY</name>
<gene>
    <name evidence="1" type="ORF">C435_03573</name>
</gene>
<dbReference type="RefSeq" id="WP_007188128.1">
    <property type="nucleotide sequence ID" value="NZ_AOLS01000019.1"/>
</dbReference>
<sequence>MSGKSDVRHTLTNRDVEQLSKAALKAEWSEAFEQIASGVAEDIDETWDRRHKLWQEMQERTDADPPKCPECAETAGWSQKLGGPKECNACGWMPSDENLALVEEIDSYWQSVQAIDSAQSQTTTENDQ</sequence>
<dbReference type="EMBL" id="AOLS01000019">
    <property type="protein sequence ID" value="EMA23967.1"/>
    <property type="molecule type" value="Genomic_DNA"/>
</dbReference>
<organism evidence="1 2">
    <name type="scientific">Haloarcula marismortui ATCC 33799</name>
    <dbReference type="NCBI Taxonomy" id="662475"/>
    <lineage>
        <taxon>Archaea</taxon>
        <taxon>Methanobacteriati</taxon>
        <taxon>Methanobacteriota</taxon>
        <taxon>Stenosarchaea group</taxon>
        <taxon>Halobacteria</taxon>
        <taxon>Halobacteriales</taxon>
        <taxon>Haloarculaceae</taxon>
        <taxon>Haloarcula</taxon>
    </lineage>
</organism>
<dbReference type="Proteomes" id="UP000011687">
    <property type="component" value="Unassembled WGS sequence"/>
</dbReference>
<comment type="caution">
    <text evidence="1">The sequence shown here is derived from an EMBL/GenBank/DDBJ whole genome shotgun (WGS) entry which is preliminary data.</text>
</comment>
<proteinExistence type="predicted"/>
<reference evidence="1 2" key="1">
    <citation type="journal article" date="2014" name="PLoS Genet.">
        <title>Phylogenetically driven sequencing of extremely halophilic archaea reveals strategies for static and dynamic osmo-response.</title>
        <authorList>
            <person name="Becker E.A."/>
            <person name="Seitzer P.M."/>
            <person name="Tritt A."/>
            <person name="Larsen D."/>
            <person name="Krusor M."/>
            <person name="Yao A.I."/>
            <person name="Wu D."/>
            <person name="Madern D."/>
            <person name="Eisen J.A."/>
            <person name="Darling A.E."/>
            <person name="Facciotti M.T."/>
        </authorList>
    </citation>
    <scope>NUCLEOTIDE SEQUENCE [LARGE SCALE GENOMIC DNA]</scope>
    <source>
        <strain evidence="1 2">ATCC 33799</strain>
    </source>
</reference>
<evidence type="ECO:0000313" key="2">
    <source>
        <dbReference type="Proteomes" id="UP000011687"/>
    </source>
</evidence>
<dbReference type="AlphaFoldDB" id="M0KRQ4"/>
<dbReference type="PATRIC" id="fig|662475.6.peg.683"/>
<evidence type="ECO:0000313" key="1">
    <source>
        <dbReference type="EMBL" id="EMA23967.1"/>
    </source>
</evidence>
<keyword evidence="2" id="KW-1185">Reference proteome</keyword>
<accession>M0KRQ4</accession>